<evidence type="ECO:0000313" key="3">
    <source>
        <dbReference type="EMBL" id="PTX42194.1"/>
    </source>
</evidence>
<reference evidence="3 4" key="1">
    <citation type="submission" date="2018-04" db="EMBL/GenBank/DDBJ databases">
        <title>Genomic Encyclopedia of Archaeal and Bacterial Type Strains, Phase II (KMG-II): from individual species to whole genera.</title>
        <authorList>
            <person name="Goeker M."/>
        </authorList>
    </citation>
    <scope>NUCLEOTIDE SEQUENCE [LARGE SCALE GENOMIC DNA]</scope>
    <source>
        <strain evidence="3 4">DSM 23082</strain>
    </source>
</reference>
<feature type="domain" description="UspA" evidence="2">
    <location>
        <begin position="146"/>
        <end position="271"/>
    </location>
</feature>
<evidence type="ECO:0000259" key="2">
    <source>
        <dbReference type="Pfam" id="PF00582"/>
    </source>
</evidence>
<dbReference type="Proteomes" id="UP000244174">
    <property type="component" value="Unassembled WGS sequence"/>
</dbReference>
<sequence>MKNIDKILVALDLTSTDTDLIRYASFLCDTLKPEKVYFVHNIKKYEISELFQEQLEKLDLETLISDELDEKVATHFKADTPSQVLISEDPYTESLINYIVHKYAIDLVMVGNKSKSEGTGIVSDKLMRLLKCDIISVPENVKCSMNKIWGGTDFSKQSAKVFQTASVLANHTGASISAVNIYNVPVQFTPYLNKEEMVPKIEKHTREKFEKFAKKYKITDCDVKIIRGRDVSVAEKLTSEAGKAGADLLMVADKGGNVFSSLLVGSVTDELFDLTLKLPLWIAK</sequence>
<protein>
    <submittedName>
        <fullName evidence="3">Nucleotide-binding universal stress UspA family protein</fullName>
    </submittedName>
</protein>
<organism evidence="3 4">
    <name type="scientific">Christiangramia gaetbulicola</name>
    <dbReference type="NCBI Taxonomy" id="703340"/>
    <lineage>
        <taxon>Bacteria</taxon>
        <taxon>Pseudomonadati</taxon>
        <taxon>Bacteroidota</taxon>
        <taxon>Flavobacteriia</taxon>
        <taxon>Flavobacteriales</taxon>
        <taxon>Flavobacteriaceae</taxon>
        <taxon>Christiangramia</taxon>
    </lineage>
</organism>
<dbReference type="RefSeq" id="WP_108172497.1">
    <property type="nucleotide sequence ID" value="NZ_QBKQ01000003.1"/>
</dbReference>
<gene>
    <name evidence="3" type="ORF">C8P64_2613</name>
</gene>
<comment type="caution">
    <text evidence="3">The sequence shown here is derived from an EMBL/GenBank/DDBJ whole genome shotgun (WGS) entry which is preliminary data.</text>
</comment>
<feature type="domain" description="UspA" evidence="2">
    <location>
        <begin position="4"/>
        <end position="137"/>
    </location>
</feature>
<keyword evidence="4" id="KW-1185">Reference proteome</keyword>
<dbReference type="AlphaFoldDB" id="A0A2T6AEE4"/>
<accession>A0A2T6AEE4</accession>
<proteinExistence type="inferred from homology"/>
<dbReference type="Gene3D" id="3.40.50.620">
    <property type="entry name" value="HUPs"/>
    <property type="match status" value="2"/>
</dbReference>
<name>A0A2T6AEE4_9FLAO</name>
<dbReference type="OrthoDB" id="1522996at2"/>
<dbReference type="SUPFAM" id="SSF52402">
    <property type="entry name" value="Adenine nucleotide alpha hydrolases-like"/>
    <property type="match status" value="2"/>
</dbReference>
<dbReference type="InterPro" id="IPR014729">
    <property type="entry name" value="Rossmann-like_a/b/a_fold"/>
</dbReference>
<dbReference type="EMBL" id="QBKQ01000003">
    <property type="protein sequence ID" value="PTX42194.1"/>
    <property type="molecule type" value="Genomic_DNA"/>
</dbReference>
<dbReference type="PANTHER" id="PTHR46268:SF6">
    <property type="entry name" value="UNIVERSAL STRESS PROTEIN UP12"/>
    <property type="match status" value="1"/>
</dbReference>
<evidence type="ECO:0000256" key="1">
    <source>
        <dbReference type="ARBA" id="ARBA00008791"/>
    </source>
</evidence>
<dbReference type="PANTHER" id="PTHR46268">
    <property type="entry name" value="STRESS RESPONSE PROTEIN NHAX"/>
    <property type="match status" value="1"/>
</dbReference>
<evidence type="ECO:0000313" key="4">
    <source>
        <dbReference type="Proteomes" id="UP000244174"/>
    </source>
</evidence>
<dbReference type="InterPro" id="IPR006016">
    <property type="entry name" value="UspA"/>
</dbReference>
<comment type="similarity">
    <text evidence="1">Belongs to the universal stress protein A family.</text>
</comment>
<dbReference type="CDD" id="cd00293">
    <property type="entry name" value="USP-like"/>
    <property type="match status" value="1"/>
</dbReference>
<dbReference type="Pfam" id="PF00582">
    <property type="entry name" value="Usp"/>
    <property type="match status" value="2"/>
</dbReference>